<organism evidence="2">
    <name type="scientific">Menopon gallinae</name>
    <name type="common">poultry shaft louse</name>
    <dbReference type="NCBI Taxonomy" id="328185"/>
    <lineage>
        <taxon>Eukaryota</taxon>
        <taxon>Metazoa</taxon>
        <taxon>Ecdysozoa</taxon>
        <taxon>Arthropoda</taxon>
        <taxon>Hexapoda</taxon>
        <taxon>Insecta</taxon>
        <taxon>Pterygota</taxon>
        <taxon>Neoptera</taxon>
        <taxon>Paraneoptera</taxon>
        <taxon>Psocodea</taxon>
        <taxon>Troctomorpha</taxon>
        <taxon>Phthiraptera</taxon>
        <taxon>Amblycera</taxon>
        <taxon>Menoponidae</taxon>
        <taxon>Menopon</taxon>
    </lineage>
</organism>
<keyword evidence="1" id="KW-0472">Membrane</keyword>
<name>A0AAW2I8F7_9NEOP</name>
<reference evidence="2" key="1">
    <citation type="journal article" date="2024" name="Gigascience">
        <title>Chromosome-level genome of the poultry shaft louse Menopon gallinae provides insight into the host-switching and adaptive evolution of parasitic lice.</title>
        <authorList>
            <person name="Xu Y."/>
            <person name="Ma L."/>
            <person name="Liu S."/>
            <person name="Liang Y."/>
            <person name="Liu Q."/>
            <person name="He Z."/>
            <person name="Tian L."/>
            <person name="Duan Y."/>
            <person name="Cai W."/>
            <person name="Li H."/>
            <person name="Song F."/>
        </authorList>
    </citation>
    <scope>NUCLEOTIDE SEQUENCE</scope>
    <source>
        <strain evidence="2">Cailab_2023a</strain>
    </source>
</reference>
<comment type="caution">
    <text evidence="2">The sequence shown here is derived from an EMBL/GenBank/DDBJ whole genome shotgun (WGS) entry which is preliminary data.</text>
</comment>
<sequence length="155" mass="17136">MQGGTQQQIRVMDDGSVADPQEKNLASFRYSKSILSLNVGFDPYRSVGYGFSSFCLLVDLVLRSGYLTLPALFIAAGEIVNDFSDFLVAVVLIGRNVGFYPAAAYGCTYLTLLVIESLLWLGTCKYHKHCQTDNANRQMLEKFQMKVVSAKRTGA</sequence>
<accession>A0AAW2I8F7</accession>
<evidence type="ECO:0000256" key="1">
    <source>
        <dbReference type="SAM" id="Phobius"/>
    </source>
</evidence>
<dbReference type="EMBL" id="JARGDH010000001">
    <property type="protein sequence ID" value="KAL0278484.1"/>
    <property type="molecule type" value="Genomic_DNA"/>
</dbReference>
<keyword evidence="1" id="KW-1133">Transmembrane helix</keyword>
<protein>
    <submittedName>
        <fullName evidence="2">Uncharacterized protein</fullName>
    </submittedName>
</protein>
<proteinExistence type="predicted"/>
<keyword evidence="1" id="KW-0812">Transmembrane</keyword>
<feature type="transmembrane region" description="Helical" evidence="1">
    <location>
        <begin position="99"/>
        <end position="121"/>
    </location>
</feature>
<dbReference type="AlphaFoldDB" id="A0AAW2I8F7"/>
<evidence type="ECO:0000313" key="2">
    <source>
        <dbReference type="EMBL" id="KAL0278484.1"/>
    </source>
</evidence>
<gene>
    <name evidence="2" type="ORF">PYX00_000300</name>
</gene>